<feature type="compositionally biased region" description="Polar residues" evidence="1">
    <location>
        <begin position="20"/>
        <end position="37"/>
    </location>
</feature>
<comment type="caution">
    <text evidence="2">The sequence shown here is derived from an EMBL/GenBank/DDBJ whole genome shotgun (WGS) entry which is preliminary data.</text>
</comment>
<reference evidence="2 3" key="1">
    <citation type="journal article" date="2024" name="Nat. Commun.">
        <title>Phylogenomics reveals the evolutionary origins of lichenization in chlorophyte algae.</title>
        <authorList>
            <person name="Puginier C."/>
            <person name="Libourel C."/>
            <person name="Otte J."/>
            <person name="Skaloud P."/>
            <person name="Haon M."/>
            <person name="Grisel S."/>
            <person name="Petersen M."/>
            <person name="Berrin J.G."/>
            <person name="Delaux P.M."/>
            <person name="Dal Grande F."/>
            <person name="Keller J."/>
        </authorList>
    </citation>
    <scope>NUCLEOTIDE SEQUENCE [LARGE SCALE GENOMIC DNA]</scope>
    <source>
        <strain evidence="2 3">SAG 2523</strain>
    </source>
</reference>
<gene>
    <name evidence="2" type="ORF">WJX84_007694</name>
</gene>
<evidence type="ECO:0000313" key="2">
    <source>
        <dbReference type="EMBL" id="KAK9834368.1"/>
    </source>
</evidence>
<dbReference type="AlphaFoldDB" id="A0AAW1RL11"/>
<protein>
    <submittedName>
        <fullName evidence="2">Uncharacterized protein</fullName>
    </submittedName>
</protein>
<evidence type="ECO:0000313" key="3">
    <source>
        <dbReference type="Proteomes" id="UP001485043"/>
    </source>
</evidence>
<dbReference type="Proteomes" id="UP001485043">
    <property type="component" value="Unassembled WGS sequence"/>
</dbReference>
<accession>A0AAW1RL11</accession>
<dbReference type="EMBL" id="JALJOV010002104">
    <property type="protein sequence ID" value="KAK9834368.1"/>
    <property type="molecule type" value="Genomic_DNA"/>
</dbReference>
<name>A0AAW1RL11_9CHLO</name>
<sequence length="108" mass="10899">MAQIKLAAGERPPRCVQVISNNVKDGSAQQPTQTGSAPASHDDAKSSGPTGMAKGAAVGGLPGAAVGSMVDSKTADKDAEQIQKQLEKSTHQPSHGSATKGMTDMTAQ</sequence>
<keyword evidence="3" id="KW-1185">Reference proteome</keyword>
<feature type="compositionally biased region" description="Basic and acidic residues" evidence="1">
    <location>
        <begin position="73"/>
        <end position="90"/>
    </location>
</feature>
<organism evidence="2 3">
    <name type="scientific">Apatococcus fuscideae</name>
    <dbReference type="NCBI Taxonomy" id="2026836"/>
    <lineage>
        <taxon>Eukaryota</taxon>
        <taxon>Viridiplantae</taxon>
        <taxon>Chlorophyta</taxon>
        <taxon>core chlorophytes</taxon>
        <taxon>Trebouxiophyceae</taxon>
        <taxon>Chlorellales</taxon>
        <taxon>Chlorellaceae</taxon>
        <taxon>Apatococcus</taxon>
    </lineage>
</organism>
<proteinExistence type="predicted"/>
<evidence type="ECO:0000256" key="1">
    <source>
        <dbReference type="SAM" id="MobiDB-lite"/>
    </source>
</evidence>
<feature type="region of interest" description="Disordered" evidence="1">
    <location>
        <begin position="20"/>
        <end position="108"/>
    </location>
</feature>